<sequence>MDELLQELYVMTKTTVSQLQNMSFEKLESFVESRQYLSDVIISKANENGPMGEEQKQFLAEILSYDNEILSRMQSLKLEAKDWLERNQQIKVQQNAYQKAYSVDSYYIDWKN</sequence>
<evidence type="ECO:0000256" key="6">
    <source>
        <dbReference type="ARBA" id="ARBA00093785"/>
    </source>
</evidence>
<comment type="similarity">
    <text evidence="6">Belongs to the bacillales FliT family.</text>
</comment>
<keyword evidence="4" id="KW-0143">Chaperone</keyword>
<dbReference type="InterPro" id="IPR008622">
    <property type="entry name" value="FliT"/>
</dbReference>
<evidence type="ECO:0000256" key="1">
    <source>
        <dbReference type="ARBA" id="ARBA00004514"/>
    </source>
</evidence>
<comment type="caution">
    <text evidence="8">The sequence shown here is derived from an EMBL/GenBank/DDBJ whole genome shotgun (WGS) entry which is preliminary data.</text>
</comment>
<name>A0ABS2H763_9BACL</name>
<evidence type="ECO:0000313" key="8">
    <source>
        <dbReference type="EMBL" id="MBM6997267.1"/>
    </source>
</evidence>
<keyword evidence="9" id="KW-1185">Reference proteome</keyword>
<evidence type="ECO:0000256" key="4">
    <source>
        <dbReference type="ARBA" id="ARBA00023186"/>
    </source>
</evidence>
<organism evidence="8 9">
    <name type="scientific">Paenibacillus rhizolycopersici</name>
    <dbReference type="NCBI Taxonomy" id="2780073"/>
    <lineage>
        <taxon>Bacteria</taxon>
        <taxon>Bacillati</taxon>
        <taxon>Bacillota</taxon>
        <taxon>Bacilli</taxon>
        <taxon>Bacillales</taxon>
        <taxon>Paenibacillaceae</taxon>
        <taxon>Paenibacillus</taxon>
    </lineage>
</organism>
<reference evidence="8 9" key="1">
    <citation type="submission" date="2021-01" db="EMBL/GenBank/DDBJ databases">
        <title>Paenibacillus sp.nov. isolated from the rhizosphere soil of tomato plant.</title>
        <authorList>
            <person name="Thin K.K."/>
            <person name="Zhang X."/>
            <person name="He S."/>
        </authorList>
    </citation>
    <scope>NUCLEOTIDE SEQUENCE [LARGE SCALE GENOMIC DNA]</scope>
    <source>
        <strain evidence="8 9">DXFW5</strain>
    </source>
</reference>
<keyword evidence="3" id="KW-1005">Bacterial flagellum biogenesis</keyword>
<comment type="function">
    <text evidence="5">May act as an export chaperone for the filament capping protein FliD.</text>
</comment>
<dbReference type="EMBL" id="JADCNN020000016">
    <property type="protein sequence ID" value="MBM6997267.1"/>
    <property type="molecule type" value="Genomic_DNA"/>
</dbReference>
<evidence type="ECO:0000256" key="3">
    <source>
        <dbReference type="ARBA" id="ARBA00022795"/>
    </source>
</evidence>
<dbReference type="Pfam" id="PF05400">
    <property type="entry name" value="FliT"/>
    <property type="match status" value="1"/>
</dbReference>
<comment type="subcellular location">
    <subcellularLocation>
        <location evidence="1">Cytoplasm</location>
        <location evidence="1">Cytosol</location>
    </subcellularLocation>
</comment>
<accession>A0ABS2H763</accession>
<dbReference type="Proteomes" id="UP001516620">
    <property type="component" value="Unassembled WGS sequence"/>
</dbReference>
<dbReference type="RefSeq" id="WP_193418003.1">
    <property type="nucleotide sequence ID" value="NZ_JADCNN020000016.1"/>
</dbReference>
<proteinExistence type="inferred from homology"/>
<protein>
    <recommendedName>
        <fullName evidence="7">Flagellar protein FliT</fullName>
    </recommendedName>
</protein>
<evidence type="ECO:0000313" key="9">
    <source>
        <dbReference type="Proteomes" id="UP001516620"/>
    </source>
</evidence>
<evidence type="ECO:0000256" key="5">
    <source>
        <dbReference type="ARBA" id="ARBA00093765"/>
    </source>
</evidence>
<evidence type="ECO:0000256" key="2">
    <source>
        <dbReference type="ARBA" id="ARBA00022490"/>
    </source>
</evidence>
<gene>
    <name evidence="8" type="ORF">IM700_016525</name>
</gene>
<keyword evidence="2" id="KW-0963">Cytoplasm</keyword>
<evidence type="ECO:0000256" key="7">
    <source>
        <dbReference type="ARBA" id="ARBA00093797"/>
    </source>
</evidence>